<protein>
    <recommendedName>
        <fullName evidence="3">AAA domain-containing protein</fullName>
    </recommendedName>
</protein>
<evidence type="ECO:0000313" key="1">
    <source>
        <dbReference type="EMBL" id="AXA62495.1"/>
    </source>
</evidence>
<gene>
    <name evidence="1" type="ORF">CEQ51_21235</name>
</gene>
<accession>A0A2Z4ZVH1</accession>
<organism evidence="1 2">
    <name type="scientific">Pseudomonas thivervalensis</name>
    <dbReference type="NCBI Taxonomy" id="86265"/>
    <lineage>
        <taxon>Bacteria</taxon>
        <taxon>Pseudomonadati</taxon>
        <taxon>Pseudomonadota</taxon>
        <taxon>Gammaproteobacteria</taxon>
        <taxon>Pseudomonadales</taxon>
        <taxon>Pseudomonadaceae</taxon>
        <taxon>Pseudomonas</taxon>
    </lineage>
</organism>
<dbReference type="InterPro" id="IPR027417">
    <property type="entry name" value="P-loop_NTPase"/>
</dbReference>
<proteinExistence type="predicted"/>
<dbReference type="Gene3D" id="3.40.50.300">
    <property type="entry name" value="P-loop containing nucleotide triphosphate hydrolases"/>
    <property type="match status" value="1"/>
</dbReference>
<keyword evidence="2" id="KW-1185">Reference proteome</keyword>
<dbReference type="KEGG" id="pthv:CE140_20685"/>
<dbReference type="Proteomes" id="UP000251666">
    <property type="component" value="Chromosome"/>
</dbReference>
<dbReference type="SUPFAM" id="SSF52540">
    <property type="entry name" value="P-loop containing nucleoside triphosphate hydrolases"/>
    <property type="match status" value="1"/>
</dbReference>
<dbReference type="RefSeq" id="WP_208665533.1">
    <property type="nucleotide sequence ID" value="NZ_CP022201.1"/>
</dbReference>
<name>A0A2Z4ZVH1_9PSED</name>
<dbReference type="Pfam" id="PF13481">
    <property type="entry name" value="AAA_25"/>
    <property type="match status" value="1"/>
</dbReference>
<reference evidence="2" key="1">
    <citation type="journal article" date="2021" name="Front. Microbiol.">
        <title>Genomic Analysis of the 1-Aminocyclopropane-1-Carboxylate Deaminase-Producing Pseudomonas thivervalensis SC5 Reveals Its Multifaceted Roles in Soil and in Beneficial Interactions With Plants.</title>
        <authorList>
            <person name="Nascimento F.X."/>
            <person name="Uron P."/>
            <person name="Glick B.R."/>
            <person name="Giachini A."/>
            <person name="Rossi M.J."/>
        </authorList>
    </citation>
    <scope>NUCLEOTIDE SEQUENCE [LARGE SCALE GENOMIC DNA]</scope>
    <source>
        <strain evidence="2">PLM3</strain>
    </source>
</reference>
<sequence>MKFEVGFREVMARSNVSLLLEEALRPVNWLFDGLVEDDRDNGHQWLITGEPKAGKSRFALQMAIAAAEGADFVGFRARRKNKVLYFNFELSRSVMGRRALEFFAGDETRMLQCDGNLIVVSEWSGVDVLDIKCAEYLEKLIMEVNPDIVIWDVMKRMTVAEENNNVEMSKVMRAIRDISSKRTHVVVHHSRKEVFARNAGARGIRGASAIHAEVDGVISIAKIGKRNTLQFSVRSVPDLEEIRLISNGIGFRRLTEEIKVEEKTIDLEVLFGDASHRSRKDMLLYFKDQMGRAESAADRKLKELVKAGVLVKEGSGREVLYRQGAKGC</sequence>
<evidence type="ECO:0008006" key="3">
    <source>
        <dbReference type="Google" id="ProtNLM"/>
    </source>
</evidence>
<dbReference type="EMBL" id="CP022202">
    <property type="protein sequence ID" value="AXA62495.1"/>
    <property type="molecule type" value="Genomic_DNA"/>
</dbReference>
<evidence type="ECO:0000313" key="2">
    <source>
        <dbReference type="Proteomes" id="UP000251666"/>
    </source>
</evidence>
<dbReference type="AlphaFoldDB" id="A0A2Z4ZVH1"/>